<reference evidence="1 2" key="2">
    <citation type="journal article" date="2022" name="Mol. Ecol. Resour.">
        <title>The genomes of chicory, endive, great burdock and yacon provide insights into Asteraceae paleo-polyploidization history and plant inulin production.</title>
        <authorList>
            <person name="Fan W."/>
            <person name="Wang S."/>
            <person name="Wang H."/>
            <person name="Wang A."/>
            <person name="Jiang F."/>
            <person name="Liu H."/>
            <person name="Zhao H."/>
            <person name="Xu D."/>
            <person name="Zhang Y."/>
        </authorList>
    </citation>
    <scope>NUCLEOTIDE SEQUENCE [LARGE SCALE GENOMIC DNA]</scope>
    <source>
        <strain evidence="2">cv. Yunnan</strain>
        <tissue evidence="1">Leaves</tissue>
    </source>
</reference>
<gene>
    <name evidence="1" type="ORF">L1987_61262</name>
</gene>
<sequence>MPKHDYAILRDEDKAWIKLRTPISIFFLTFVSLSIFISTAIRFKIVFRSDSVTRPFCTDPPIEKDAEIAAFYWMIVFVPSAIFSLLSAIYLVAGINVAYTGSTKHGCLKVVKNSCCAPNRGGVQCLFILNFMFAIIFSLLAIFLGPHLPLLDSSCSIPLFWCYEIQSWGLVILNGVTASLLRKKAAMGLDDGELSGQIIGLEMLEVNPVEFTPDVERQINEGFRSWMGTSYLSSDDEEGY</sequence>
<keyword evidence="2" id="KW-1185">Reference proteome</keyword>
<evidence type="ECO:0000313" key="2">
    <source>
        <dbReference type="Proteomes" id="UP001056120"/>
    </source>
</evidence>
<comment type="caution">
    <text evidence="1">The sequence shown here is derived from an EMBL/GenBank/DDBJ whole genome shotgun (WGS) entry which is preliminary data.</text>
</comment>
<dbReference type="Proteomes" id="UP001056120">
    <property type="component" value="Linkage Group LG20"/>
</dbReference>
<name>A0ACB9DAJ9_9ASTR</name>
<accession>A0ACB9DAJ9</accession>
<organism evidence="1 2">
    <name type="scientific">Smallanthus sonchifolius</name>
    <dbReference type="NCBI Taxonomy" id="185202"/>
    <lineage>
        <taxon>Eukaryota</taxon>
        <taxon>Viridiplantae</taxon>
        <taxon>Streptophyta</taxon>
        <taxon>Embryophyta</taxon>
        <taxon>Tracheophyta</taxon>
        <taxon>Spermatophyta</taxon>
        <taxon>Magnoliopsida</taxon>
        <taxon>eudicotyledons</taxon>
        <taxon>Gunneridae</taxon>
        <taxon>Pentapetalae</taxon>
        <taxon>asterids</taxon>
        <taxon>campanulids</taxon>
        <taxon>Asterales</taxon>
        <taxon>Asteraceae</taxon>
        <taxon>Asteroideae</taxon>
        <taxon>Heliantheae alliance</taxon>
        <taxon>Millerieae</taxon>
        <taxon>Smallanthus</taxon>
    </lineage>
</organism>
<evidence type="ECO:0000313" key="1">
    <source>
        <dbReference type="EMBL" id="KAI3743552.1"/>
    </source>
</evidence>
<proteinExistence type="predicted"/>
<dbReference type="EMBL" id="CM042037">
    <property type="protein sequence ID" value="KAI3743552.1"/>
    <property type="molecule type" value="Genomic_DNA"/>
</dbReference>
<reference evidence="2" key="1">
    <citation type="journal article" date="2022" name="Mol. Ecol. Resour.">
        <title>The genomes of chicory, endive, great burdock and yacon provide insights into Asteraceae palaeo-polyploidization history and plant inulin production.</title>
        <authorList>
            <person name="Fan W."/>
            <person name="Wang S."/>
            <person name="Wang H."/>
            <person name="Wang A."/>
            <person name="Jiang F."/>
            <person name="Liu H."/>
            <person name="Zhao H."/>
            <person name="Xu D."/>
            <person name="Zhang Y."/>
        </authorList>
    </citation>
    <scope>NUCLEOTIDE SEQUENCE [LARGE SCALE GENOMIC DNA]</scope>
    <source>
        <strain evidence="2">cv. Yunnan</strain>
    </source>
</reference>
<protein>
    <submittedName>
        <fullName evidence="1">Uncharacterized protein</fullName>
    </submittedName>
</protein>